<organism evidence="2 3">
    <name type="scientific">Euroglyphus maynei</name>
    <name type="common">Mayne's house dust mite</name>
    <dbReference type="NCBI Taxonomy" id="6958"/>
    <lineage>
        <taxon>Eukaryota</taxon>
        <taxon>Metazoa</taxon>
        <taxon>Ecdysozoa</taxon>
        <taxon>Arthropoda</taxon>
        <taxon>Chelicerata</taxon>
        <taxon>Arachnida</taxon>
        <taxon>Acari</taxon>
        <taxon>Acariformes</taxon>
        <taxon>Sarcoptiformes</taxon>
        <taxon>Astigmata</taxon>
        <taxon>Psoroptidia</taxon>
        <taxon>Analgoidea</taxon>
        <taxon>Pyroglyphidae</taxon>
        <taxon>Pyroglyphinae</taxon>
        <taxon>Euroglyphus</taxon>
    </lineage>
</organism>
<protein>
    <submittedName>
        <fullName evidence="2">Uncharacterized protein</fullName>
    </submittedName>
</protein>
<dbReference type="EMBL" id="MUJZ01022782">
    <property type="protein sequence ID" value="OTF79504.1"/>
    <property type="molecule type" value="Genomic_DNA"/>
</dbReference>
<keyword evidence="1" id="KW-1133">Transmembrane helix</keyword>
<reference evidence="2 3" key="1">
    <citation type="submission" date="2017-03" db="EMBL/GenBank/DDBJ databases">
        <title>Genome Survey of Euroglyphus maynei.</title>
        <authorList>
            <person name="Arlian L.G."/>
            <person name="Morgan M.S."/>
            <person name="Rider S.D."/>
        </authorList>
    </citation>
    <scope>NUCLEOTIDE SEQUENCE [LARGE SCALE GENOMIC DNA]</scope>
    <source>
        <strain evidence="2">Arlian Lab</strain>
        <tissue evidence="2">Whole body</tissue>
    </source>
</reference>
<dbReference type="Proteomes" id="UP000194236">
    <property type="component" value="Unassembled WGS sequence"/>
</dbReference>
<evidence type="ECO:0000313" key="3">
    <source>
        <dbReference type="Proteomes" id="UP000194236"/>
    </source>
</evidence>
<comment type="caution">
    <text evidence="2">The sequence shown here is derived from an EMBL/GenBank/DDBJ whole genome shotgun (WGS) entry which is preliminary data.</text>
</comment>
<feature type="transmembrane region" description="Helical" evidence="1">
    <location>
        <begin position="20"/>
        <end position="38"/>
    </location>
</feature>
<name>A0A1Y3BHH7_EURMA</name>
<accession>A0A1Y3BHH7</accession>
<dbReference type="AlphaFoldDB" id="A0A1Y3BHH7"/>
<gene>
    <name evidence="2" type="ORF">BLA29_012148</name>
</gene>
<keyword evidence="1" id="KW-0812">Transmembrane</keyword>
<keyword evidence="3" id="KW-1185">Reference proteome</keyword>
<evidence type="ECO:0000313" key="2">
    <source>
        <dbReference type="EMBL" id="OTF79504.1"/>
    </source>
</evidence>
<evidence type="ECO:0000256" key="1">
    <source>
        <dbReference type="SAM" id="Phobius"/>
    </source>
</evidence>
<keyword evidence="1" id="KW-0472">Membrane</keyword>
<proteinExistence type="predicted"/>
<feature type="transmembrane region" description="Helical" evidence="1">
    <location>
        <begin position="84"/>
        <end position="106"/>
    </location>
</feature>
<sequence>MEINIHIKIEFDMETFRKHLLISIGLLLIEKLRSVMAYDPYYDLDSGDRILDHSGTLAGDSTAMSVVDERSALGGHPWVFGARIAIGILGILAFLFIIGWLTVGIWNERRNRLREQPYSEELVYEQPTTGNVYEDM</sequence>